<keyword evidence="2" id="KW-0808">Transferase</keyword>
<feature type="coiled-coil region" evidence="1">
    <location>
        <begin position="17"/>
        <end position="44"/>
    </location>
</feature>
<keyword evidence="3" id="KW-1185">Reference proteome</keyword>
<organism evidence="2 3">
    <name type="scientific">Clostridium sartagoforme AAU1</name>
    <dbReference type="NCBI Taxonomy" id="1202534"/>
    <lineage>
        <taxon>Bacteria</taxon>
        <taxon>Bacillati</taxon>
        <taxon>Bacillota</taxon>
        <taxon>Clostridia</taxon>
        <taxon>Eubacteriales</taxon>
        <taxon>Clostridiaceae</taxon>
        <taxon>Clostridium</taxon>
    </lineage>
</organism>
<dbReference type="Pfam" id="PF04464">
    <property type="entry name" value="Glyphos_transf"/>
    <property type="match status" value="1"/>
</dbReference>
<dbReference type="PATRIC" id="fig|1202534.3.peg.2423"/>
<evidence type="ECO:0000313" key="3">
    <source>
        <dbReference type="Proteomes" id="UP000013988"/>
    </source>
</evidence>
<dbReference type="InterPro" id="IPR043148">
    <property type="entry name" value="TagF_C"/>
</dbReference>
<dbReference type="GO" id="GO:0016020">
    <property type="term" value="C:membrane"/>
    <property type="evidence" value="ECO:0007669"/>
    <property type="project" value="InterPro"/>
</dbReference>
<comment type="caution">
    <text evidence="2">The sequence shown here is derived from an EMBL/GenBank/DDBJ whole genome shotgun (WGS) entry which is preliminary data.</text>
</comment>
<reference evidence="2 3" key="1">
    <citation type="submission" date="2013-03" db="EMBL/GenBank/DDBJ databases">
        <title>Whole genome shotgun sequencing of Clostridium sartagoforme AAU1.</title>
        <authorList>
            <person name="Joshi C.G."/>
            <person name="Duggirala S.M."/>
            <person name="Nathani N.M."/>
            <person name="Bhatt V.D."/>
            <person name="Patel A.K."/>
            <person name="Pandya P.R."/>
            <person name="KaPatel J.A."/>
        </authorList>
    </citation>
    <scope>NUCLEOTIDE SEQUENCE [LARGE SCALE GENOMIC DNA]</scope>
    <source>
        <strain evidence="2 3">AAU1</strain>
    </source>
</reference>
<dbReference type="InterPro" id="IPR007554">
    <property type="entry name" value="Glycerophosphate_synth"/>
</dbReference>
<dbReference type="EMBL" id="ASRV01000149">
    <property type="protein sequence ID" value="EOR24550.1"/>
    <property type="molecule type" value="Genomic_DNA"/>
</dbReference>
<dbReference type="AlphaFoldDB" id="R9C6B3"/>
<keyword evidence="1" id="KW-0175">Coiled coil</keyword>
<protein>
    <submittedName>
        <fullName evidence="2">CDP-glycerol:poly(Glycerophosphate) glycerophosphotransferase</fullName>
    </submittedName>
</protein>
<gene>
    <name evidence="2" type="ORF">A500_12214</name>
</gene>
<evidence type="ECO:0000313" key="2">
    <source>
        <dbReference type="EMBL" id="EOR24550.1"/>
    </source>
</evidence>
<dbReference type="Proteomes" id="UP000013988">
    <property type="component" value="Unassembled WGS sequence"/>
</dbReference>
<evidence type="ECO:0000256" key="1">
    <source>
        <dbReference type="SAM" id="Coils"/>
    </source>
</evidence>
<proteinExistence type="predicted"/>
<name>R9C6B3_9CLOT</name>
<accession>R9C6B3</accession>
<dbReference type="Gene3D" id="3.40.50.12580">
    <property type="match status" value="1"/>
</dbReference>
<sequence length="63" mass="7506">MYFDYETITPGNKVSNYEELESEIKSLINNSDSLSEERKKVRNLLYDKQNQNIVANRFINYLI</sequence>
<dbReference type="GO" id="GO:0047355">
    <property type="term" value="F:CDP-glycerol glycerophosphotransferase activity"/>
    <property type="evidence" value="ECO:0007669"/>
    <property type="project" value="InterPro"/>
</dbReference>